<comment type="caution">
    <text evidence="1">The sequence shown here is derived from an EMBL/GenBank/DDBJ whole genome shotgun (WGS) entry which is preliminary data.</text>
</comment>
<dbReference type="GeneID" id="85342455"/>
<dbReference type="AlphaFoldDB" id="A0AAI9YRD1"/>
<proteinExistence type="predicted"/>
<accession>A0AAI9YRD1</accession>
<sequence length="98" mass="10564">MGLWPVPAPCLASSVPFTPRQLRPAGGAFYPVMRSCEQREALAGQAQMASALPFPYTPQIVLVSVSVSILSSHGLTPLTKPKQLPMLMDSLSDTYQSF</sequence>
<reference evidence="1 2" key="1">
    <citation type="submission" date="2016-10" db="EMBL/GenBank/DDBJ databases">
        <title>The genome sequence of Colletotrichum fioriniae PJ7.</title>
        <authorList>
            <person name="Baroncelli R."/>
        </authorList>
    </citation>
    <scope>NUCLEOTIDE SEQUENCE [LARGE SCALE GENOMIC DNA]</scope>
    <source>
        <strain evidence="1 2">IMI 309622</strain>
    </source>
</reference>
<dbReference type="Proteomes" id="UP001240678">
    <property type="component" value="Unassembled WGS sequence"/>
</dbReference>
<organism evidence="1 2">
    <name type="scientific">Colletotrichum costaricense</name>
    <dbReference type="NCBI Taxonomy" id="1209916"/>
    <lineage>
        <taxon>Eukaryota</taxon>
        <taxon>Fungi</taxon>
        <taxon>Dikarya</taxon>
        <taxon>Ascomycota</taxon>
        <taxon>Pezizomycotina</taxon>
        <taxon>Sordariomycetes</taxon>
        <taxon>Hypocreomycetidae</taxon>
        <taxon>Glomerellales</taxon>
        <taxon>Glomerellaceae</taxon>
        <taxon>Colletotrichum</taxon>
        <taxon>Colletotrichum acutatum species complex</taxon>
    </lineage>
</organism>
<evidence type="ECO:0000313" key="1">
    <source>
        <dbReference type="EMBL" id="KAK1520635.1"/>
    </source>
</evidence>
<name>A0AAI9YRD1_9PEZI</name>
<protein>
    <submittedName>
        <fullName evidence="1">Uncharacterized protein</fullName>
    </submittedName>
</protein>
<keyword evidence="2" id="KW-1185">Reference proteome</keyword>
<evidence type="ECO:0000313" key="2">
    <source>
        <dbReference type="Proteomes" id="UP001240678"/>
    </source>
</evidence>
<gene>
    <name evidence="1" type="ORF">CCOS01_10754</name>
</gene>
<dbReference type="EMBL" id="MOOE01000011">
    <property type="protein sequence ID" value="KAK1520635.1"/>
    <property type="molecule type" value="Genomic_DNA"/>
</dbReference>
<dbReference type="RefSeq" id="XP_060310710.1">
    <property type="nucleotide sequence ID" value="XM_060458908.1"/>
</dbReference>